<protein>
    <submittedName>
        <fullName evidence="2">Uncharacterized protein</fullName>
    </submittedName>
</protein>
<keyword evidence="3" id="KW-1185">Reference proteome</keyword>
<reference evidence="3" key="1">
    <citation type="journal article" date="2019" name="Int. J. Syst. Evol. Microbiol.">
        <title>The Global Catalogue of Microorganisms (GCM) 10K type strain sequencing project: providing services to taxonomists for standard genome sequencing and annotation.</title>
        <authorList>
            <consortium name="The Broad Institute Genomics Platform"/>
            <consortium name="The Broad Institute Genome Sequencing Center for Infectious Disease"/>
            <person name="Wu L."/>
            <person name="Ma J."/>
        </authorList>
    </citation>
    <scope>NUCLEOTIDE SEQUENCE [LARGE SCALE GENOMIC DNA]</scope>
    <source>
        <strain evidence="3">DFY28</strain>
    </source>
</reference>
<keyword evidence="1" id="KW-0472">Membrane</keyword>
<keyword evidence="1" id="KW-1133">Transmembrane helix</keyword>
<accession>A0ABW1QZI3</accession>
<dbReference type="RefSeq" id="WP_128221983.1">
    <property type="nucleotide sequence ID" value="NZ_CP034929.1"/>
</dbReference>
<feature type="transmembrane region" description="Helical" evidence="1">
    <location>
        <begin position="40"/>
        <end position="63"/>
    </location>
</feature>
<dbReference type="EMBL" id="JBHSQI010000009">
    <property type="protein sequence ID" value="MFC6154924.1"/>
    <property type="molecule type" value="Genomic_DNA"/>
</dbReference>
<evidence type="ECO:0000313" key="3">
    <source>
        <dbReference type="Proteomes" id="UP001596098"/>
    </source>
</evidence>
<name>A0ABW1QZI3_9ACTN</name>
<feature type="transmembrane region" description="Helical" evidence="1">
    <location>
        <begin position="12"/>
        <end position="34"/>
    </location>
</feature>
<comment type="caution">
    <text evidence="2">The sequence shown here is derived from an EMBL/GenBank/DDBJ whole genome shotgun (WGS) entry which is preliminary data.</text>
</comment>
<keyword evidence="1" id="KW-0812">Transmembrane</keyword>
<organism evidence="2 3">
    <name type="scientific">Nocardioides yefusunii</name>
    <dbReference type="NCBI Taxonomy" id="2500546"/>
    <lineage>
        <taxon>Bacteria</taxon>
        <taxon>Bacillati</taxon>
        <taxon>Actinomycetota</taxon>
        <taxon>Actinomycetes</taxon>
        <taxon>Propionibacteriales</taxon>
        <taxon>Nocardioidaceae</taxon>
        <taxon>Nocardioides</taxon>
    </lineage>
</organism>
<gene>
    <name evidence="2" type="ORF">ACFPWU_14755</name>
</gene>
<dbReference type="Proteomes" id="UP001596098">
    <property type="component" value="Unassembled WGS sequence"/>
</dbReference>
<proteinExistence type="predicted"/>
<evidence type="ECO:0000313" key="2">
    <source>
        <dbReference type="EMBL" id="MFC6154924.1"/>
    </source>
</evidence>
<sequence length="75" mass="7606">MAQGAIPHQFNVPAPMIAIIPGVIAVAVGIHLIVADSAAWLGAVLIPVGAMLMMIGGVAKAVAWGISLERQHSGE</sequence>
<evidence type="ECO:0000256" key="1">
    <source>
        <dbReference type="SAM" id="Phobius"/>
    </source>
</evidence>